<dbReference type="SUPFAM" id="SSF100939">
    <property type="entry name" value="SPOC domain-like"/>
    <property type="match status" value="1"/>
</dbReference>
<dbReference type="RefSeq" id="XP_017992974.1">
    <property type="nucleotide sequence ID" value="XM_018136784.1"/>
</dbReference>
<comment type="caution">
    <text evidence="20">The sequence shown here is derived from an EMBL/GenBank/DDBJ whole genome shotgun (WGS) entry which is preliminary data.</text>
</comment>
<sequence>MSSGASLHPRTLLTFVLDVSAPMGQTDEGETQTRLAQCQAFIAMRLLEVMMRGLATIKVCIFIYGAERTDHILCEKGILDDYLGIVELWRPAPPTLDTIDLVQALTPGTTHGTPCDPIDGLVVTLATILDKDRGVPSSWTRLVYLVTRTDAVLNIGDTDVVRQRLAQSDTPLRVLHVGPTTPPTETWQFQETFWRDMISEVPGSAMAPAAQVAAQSMEPHIQMPKSHPIAATLTFGQPGTSQHACLSLPVRLWKATAHQRPPSTTRLAKGEAPASERRVEAHPLLYKVEDILQAGDDLHHVQPLPDTTPVQRAYKLGASLVPLHHTLPPLDTTPAMEILHFVHAKTYRREYHLGETYYVTAPTTSTRAQVALSSLVQAAAVKGVYALCRWVPRAQAEPKLYILAPLVESEYDGFYMVRVPFREDVKRVAFPPLDRIVTQSGEAVYEHATIPTASQQEAMDAWVDQMDLMDMDDENDEEGWYAPPLSYNPAIHGIKNAIKHRFLYPMTPLPPLPASLTRFLTTPSPVEARARPARDACAVAFECAPGPSTRPRKPPSEAPKTEAPSVVAAEAATPPAFEPLAPVLQEDRIDIPHVGPLRFADLIHDFEALVNDTQAVTEVCTAMSMALLHLVAQPATTVPTLIRALHAFRHVAAEPLVQVLRHRLDLGLITHDEDAAHRSTETPATARALAEWSTPP</sequence>
<keyword evidence="9" id="KW-0378">Hydrolase</keyword>
<keyword evidence="6" id="KW-0158">Chromosome</keyword>
<dbReference type="Gene3D" id="3.40.50.410">
    <property type="entry name" value="von Willebrand factor, type A domain"/>
    <property type="match status" value="1"/>
</dbReference>
<dbReference type="GO" id="GO:0005524">
    <property type="term" value="F:ATP binding"/>
    <property type="evidence" value="ECO:0007669"/>
    <property type="project" value="UniProtKB-KW"/>
</dbReference>
<feature type="region of interest" description="Disordered" evidence="18">
    <location>
        <begin position="544"/>
        <end position="566"/>
    </location>
</feature>
<reference evidence="20 21" key="1">
    <citation type="submission" date="2015-07" db="EMBL/GenBank/DDBJ databases">
        <title>Draft Genome Sequence of Malassezia furfur CBS1878 and Malassezia pachydermatis CBS1879.</title>
        <authorList>
            <person name="Triana S."/>
            <person name="Ohm R."/>
            <person name="Gonzalez A."/>
            <person name="DeCock H."/>
            <person name="Restrepo S."/>
            <person name="Celis A."/>
        </authorList>
    </citation>
    <scope>NUCLEOTIDE SEQUENCE [LARGE SCALE GENOMIC DNA]</scope>
    <source>
        <strain evidence="20 21">CBS 1879</strain>
    </source>
</reference>
<evidence type="ECO:0000256" key="4">
    <source>
        <dbReference type="ARBA" id="ARBA00012551"/>
    </source>
</evidence>
<dbReference type="GeneID" id="28728659"/>
<keyword evidence="8" id="KW-0227">DNA damage</keyword>
<evidence type="ECO:0000256" key="14">
    <source>
        <dbReference type="ARBA" id="ARBA00023172"/>
    </source>
</evidence>
<dbReference type="GO" id="GO:0000781">
    <property type="term" value="C:chromosome, telomeric region"/>
    <property type="evidence" value="ECO:0007669"/>
    <property type="project" value="UniProtKB-SubCell"/>
</dbReference>
<evidence type="ECO:0000313" key="20">
    <source>
        <dbReference type="EMBL" id="KOS15342.1"/>
    </source>
</evidence>
<dbReference type="GO" id="GO:0006303">
    <property type="term" value="P:double-strand break repair via nonhomologous end joining"/>
    <property type="evidence" value="ECO:0007669"/>
    <property type="project" value="InterPro"/>
</dbReference>
<organism evidence="20 21">
    <name type="scientific">Malassezia pachydermatis</name>
    <dbReference type="NCBI Taxonomy" id="77020"/>
    <lineage>
        <taxon>Eukaryota</taxon>
        <taxon>Fungi</taxon>
        <taxon>Dikarya</taxon>
        <taxon>Basidiomycota</taxon>
        <taxon>Ustilaginomycotina</taxon>
        <taxon>Malasseziomycetes</taxon>
        <taxon>Malasseziales</taxon>
        <taxon>Malasseziaceae</taxon>
        <taxon>Malassezia</taxon>
    </lineage>
</organism>
<keyword evidence="12" id="KW-0779">Telomere</keyword>
<dbReference type="AlphaFoldDB" id="A0A0M9VQB2"/>
<keyword evidence="11" id="KW-0067">ATP-binding</keyword>
<feature type="region of interest" description="Disordered" evidence="18">
    <location>
        <begin position="257"/>
        <end position="276"/>
    </location>
</feature>
<evidence type="ECO:0000256" key="11">
    <source>
        <dbReference type="ARBA" id="ARBA00022840"/>
    </source>
</evidence>
<evidence type="ECO:0000256" key="1">
    <source>
        <dbReference type="ARBA" id="ARBA00004123"/>
    </source>
</evidence>
<keyword evidence="15" id="KW-0234">DNA repair</keyword>
<keyword evidence="7" id="KW-0547">Nucleotide-binding</keyword>
<evidence type="ECO:0000256" key="7">
    <source>
        <dbReference type="ARBA" id="ARBA00022741"/>
    </source>
</evidence>
<dbReference type="VEuPathDB" id="FungiDB:Malapachy_2292"/>
<evidence type="ECO:0000256" key="2">
    <source>
        <dbReference type="ARBA" id="ARBA00004574"/>
    </source>
</evidence>
<dbReference type="Proteomes" id="UP000037751">
    <property type="component" value="Unassembled WGS sequence"/>
</dbReference>
<evidence type="ECO:0000256" key="15">
    <source>
        <dbReference type="ARBA" id="ARBA00023204"/>
    </source>
</evidence>
<evidence type="ECO:0000313" key="21">
    <source>
        <dbReference type="Proteomes" id="UP000037751"/>
    </source>
</evidence>
<dbReference type="EMBL" id="LGAV01000002">
    <property type="protein sequence ID" value="KOS15342.1"/>
    <property type="molecule type" value="Genomic_DNA"/>
</dbReference>
<dbReference type="GO" id="GO:0003678">
    <property type="term" value="F:DNA helicase activity"/>
    <property type="evidence" value="ECO:0007669"/>
    <property type="project" value="UniProtKB-EC"/>
</dbReference>
<evidence type="ECO:0000256" key="8">
    <source>
        <dbReference type="ARBA" id="ARBA00022763"/>
    </source>
</evidence>
<dbReference type="GO" id="GO:0000723">
    <property type="term" value="P:telomere maintenance"/>
    <property type="evidence" value="ECO:0007669"/>
    <property type="project" value="InterPro"/>
</dbReference>
<dbReference type="GO" id="GO:0016787">
    <property type="term" value="F:hydrolase activity"/>
    <property type="evidence" value="ECO:0007669"/>
    <property type="project" value="UniProtKB-KW"/>
</dbReference>
<accession>A0A0M9VQB2</accession>
<protein>
    <recommendedName>
        <fullName evidence="5">ATP-dependent DNA helicase II subunit 2</fullName>
        <ecNumber evidence="4">3.6.4.12</ecNumber>
    </recommendedName>
    <alternativeName>
        <fullName evidence="17">ATP-dependent DNA helicase II subunit Ku80</fullName>
    </alternativeName>
</protein>
<dbReference type="GO" id="GO:0003684">
    <property type="term" value="F:damaged DNA binding"/>
    <property type="evidence" value="ECO:0007669"/>
    <property type="project" value="InterPro"/>
</dbReference>
<dbReference type="GO" id="GO:0003690">
    <property type="term" value="F:double-stranded DNA binding"/>
    <property type="evidence" value="ECO:0007669"/>
    <property type="project" value="TreeGrafter"/>
</dbReference>
<gene>
    <name evidence="20" type="ORF">Malapachy_2292</name>
</gene>
<dbReference type="InterPro" id="IPR006164">
    <property type="entry name" value="DNA_bd_Ku70/Ku80"/>
</dbReference>
<dbReference type="Gene3D" id="1.10.1600.10">
    <property type="match status" value="1"/>
</dbReference>
<evidence type="ECO:0000256" key="10">
    <source>
        <dbReference type="ARBA" id="ARBA00022806"/>
    </source>
</evidence>
<feature type="domain" description="Ku" evidence="19">
    <location>
        <begin position="302"/>
        <end position="436"/>
    </location>
</feature>
<evidence type="ECO:0000256" key="13">
    <source>
        <dbReference type="ARBA" id="ARBA00023125"/>
    </source>
</evidence>
<keyword evidence="21" id="KW-1185">Reference proteome</keyword>
<proteinExistence type="inferred from homology"/>
<keyword evidence="13" id="KW-0238">DNA-binding</keyword>
<evidence type="ECO:0000259" key="19">
    <source>
        <dbReference type="SMART" id="SM00559"/>
    </source>
</evidence>
<dbReference type="InterPro" id="IPR024193">
    <property type="entry name" value="Ku80"/>
</dbReference>
<dbReference type="PANTHER" id="PTHR12604:SF4">
    <property type="entry name" value="X-RAY REPAIR CROSS-COMPLEMENTING PROTEIN 5"/>
    <property type="match status" value="1"/>
</dbReference>
<evidence type="ECO:0000256" key="18">
    <source>
        <dbReference type="SAM" id="MobiDB-lite"/>
    </source>
</evidence>
<comment type="similarity">
    <text evidence="3">Belongs to the ku80 family.</text>
</comment>
<dbReference type="InterPro" id="IPR036465">
    <property type="entry name" value="vWFA_dom_sf"/>
</dbReference>
<evidence type="ECO:0000256" key="5">
    <source>
        <dbReference type="ARBA" id="ARBA00021792"/>
    </source>
</evidence>
<name>A0A0M9VQB2_9BASI</name>
<evidence type="ECO:0000256" key="6">
    <source>
        <dbReference type="ARBA" id="ARBA00022454"/>
    </source>
</evidence>
<evidence type="ECO:0000256" key="12">
    <source>
        <dbReference type="ARBA" id="ARBA00022895"/>
    </source>
</evidence>
<evidence type="ECO:0000256" key="17">
    <source>
        <dbReference type="ARBA" id="ARBA00031847"/>
    </source>
</evidence>
<dbReference type="STRING" id="77020.A0A0M9VQB2"/>
<keyword evidence="10" id="KW-0347">Helicase</keyword>
<evidence type="ECO:0000256" key="9">
    <source>
        <dbReference type="ARBA" id="ARBA00022801"/>
    </source>
</evidence>
<dbReference type="Gene3D" id="2.40.290.10">
    <property type="match status" value="1"/>
</dbReference>
<dbReference type="GO" id="GO:0043564">
    <property type="term" value="C:Ku70:Ku80 complex"/>
    <property type="evidence" value="ECO:0007669"/>
    <property type="project" value="InterPro"/>
</dbReference>
<dbReference type="OrthoDB" id="30826at2759"/>
<dbReference type="InterPro" id="IPR016194">
    <property type="entry name" value="SPOC-like_C_dom_sf"/>
</dbReference>
<dbReference type="GO" id="GO:0006310">
    <property type="term" value="P:DNA recombination"/>
    <property type="evidence" value="ECO:0007669"/>
    <property type="project" value="UniProtKB-KW"/>
</dbReference>
<comment type="subcellular location">
    <subcellularLocation>
        <location evidence="2">Chromosome</location>
        <location evidence="2">Telomere</location>
    </subcellularLocation>
    <subcellularLocation>
        <location evidence="1">Nucleus</location>
    </subcellularLocation>
</comment>
<dbReference type="GO" id="GO:0042162">
    <property type="term" value="F:telomeric DNA binding"/>
    <property type="evidence" value="ECO:0007669"/>
    <property type="project" value="InterPro"/>
</dbReference>
<evidence type="ECO:0000256" key="16">
    <source>
        <dbReference type="ARBA" id="ARBA00023242"/>
    </source>
</evidence>
<keyword evidence="16" id="KW-0539">Nucleus</keyword>
<dbReference type="SUPFAM" id="SSF53300">
    <property type="entry name" value="vWA-like"/>
    <property type="match status" value="1"/>
</dbReference>
<dbReference type="Pfam" id="PF02735">
    <property type="entry name" value="Ku"/>
    <property type="match status" value="1"/>
</dbReference>
<dbReference type="SMART" id="SM00559">
    <property type="entry name" value="Ku78"/>
    <property type="match status" value="1"/>
</dbReference>
<dbReference type="CDD" id="cd00873">
    <property type="entry name" value="KU80"/>
    <property type="match status" value="1"/>
</dbReference>
<dbReference type="EC" id="3.6.4.12" evidence="4"/>
<dbReference type="PANTHER" id="PTHR12604">
    <property type="entry name" value="KU AUTOANTIGEN DNA HELICASE"/>
    <property type="match status" value="1"/>
</dbReference>
<keyword evidence="14" id="KW-0233">DNA recombination</keyword>
<evidence type="ECO:0000256" key="3">
    <source>
        <dbReference type="ARBA" id="ARBA00007726"/>
    </source>
</evidence>